<reference evidence="1 2" key="1">
    <citation type="submission" date="2019-11" db="EMBL/GenBank/DDBJ databases">
        <title>Whole-genome sequence of a Rhodoblastus acidophilus DSM 142.</title>
        <authorList>
            <person name="Kyndt J.A."/>
            <person name="Meyer T.E."/>
        </authorList>
    </citation>
    <scope>NUCLEOTIDE SEQUENCE [LARGE SCALE GENOMIC DNA]</scope>
    <source>
        <strain evidence="1 2">DSM 142</strain>
    </source>
</reference>
<dbReference type="AlphaFoldDB" id="A0A6N8DSQ6"/>
<comment type="caution">
    <text evidence="1">The sequence shown here is derived from an EMBL/GenBank/DDBJ whole genome shotgun (WGS) entry which is preliminary data.</text>
</comment>
<protein>
    <submittedName>
        <fullName evidence="1">Uncharacterized protein</fullName>
    </submittedName>
</protein>
<gene>
    <name evidence="1" type="ORF">GJ654_20335</name>
</gene>
<name>A0A6N8DSQ6_RHOAC</name>
<dbReference type="RefSeq" id="WP_155448006.1">
    <property type="nucleotide sequence ID" value="NZ_JAOQNR010000030.1"/>
</dbReference>
<evidence type="ECO:0000313" key="1">
    <source>
        <dbReference type="EMBL" id="MTV33328.1"/>
    </source>
</evidence>
<dbReference type="Proteomes" id="UP000439113">
    <property type="component" value="Unassembled WGS sequence"/>
</dbReference>
<accession>A0A6N8DSQ6</accession>
<dbReference type="EMBL" id="WNKS01000036">
    <property type="protein sequence ID" value="MTV33328.1"/>
    <property type="molecule type" value="Genomic_DNA"/>
</dbReference>
<organism evidence="1 2">
    <name type="scientific">Rhodoblastus acidophilus</name>
    <name type="common">Rhodopseudomonas acidophila</name>
    <dbReference type="NCBI Taxonomy" id="1074"/>
    <lineage>
        <taxon>Bacteria</taxon>
        <taxon>Pseudomonadati</taxon>
        <taxon>Pseudomonadota</taxon>
        <taxon>Alphaproteobacteria</taxon>
        <taxon>Hyphomicrobiales</taxon>
        <taxon>Rhodoblastaceae</taxon>
        <taxon>Rhodoblastus</taxon>
    </lineage>
</organism>
<evidence type="ECO:0000313" key="2">
    <source>
        <dbReference type="Proteomes" id="UP000439113"/>
    </source>
</evidence>
<dbReference type="OrthoDB" id="141582at2"/>
<proteinExistence type="predicted"/>
<sequence>MDDAELLTALDGLRATMVSVATGGADIKVVNASFHERYENVAAALAVRGIENTLPFSDLWEWYGHWRADGLTTYQSRRNYVSGVFKPIAARVRSAPGTAFEPTGWERVDRTVAKARIRLAAATGEEDYQGIGLLGREALISLADVVWKADRHPSLDGVAPSPTDAKRRLEAYIAVELATNANEQARKHARAALDLAVGLQHKRSATWRDAAMCLEATASVANLVAIIEGRRDPS</sequence>